<accession>A0A919BS90</accession>
<organism evidence="2 3">
    <name type="scientific">Thalassotalea marina</name>
    <dbReference type="NCBI Taxonomy" id="1673741"/>
    <lineage>
        <taxon>Bacteria</taxon>
        <taxon>Pseudomonadati</taxon>
        <taxon>Pseudomonadota</taxon>
        <taxon>Gammaproteobacteria</taxon>
        <taxon>Alteromonadales</taxon>
        <taxon>Colwelliaceae</taxon>
        <taxon>Thalassotalea</taxon>
    </lineage>
</organism>
<dbReference type="EMBL" id="BNCK01000016">
    <property type="protein sequence ID" value="GHG07940.1"/>
    <property type="molecule type" value="Genomic_DNA"/>
</dbReference>
<evidence type="ECO:0000313" key="3">
    <source>
        <dbReference type="Proteomes" id="UP000623842"/>
    </source>
</evidence>
<name>A0A919BS90_9GAMM</name>
<dbReference type="Proteomes" id="UP000623842">
    <property type="component" value="Unassembled WGS sequence"/>
</dbReference>
<proteinExistence type="predicted"/>
<reference evidence="2" key="2">
    <citation type="submission" date="2020-09" db="EMBL/GenBank/DDBJ databases">
        <authorList>
            <person name="Sun Q."/>
            <person name="Kim S."/>
        </authorList>
    </citation>
    <scope>NUCLEOTIDE SEQUENCE</scope>
    <source>
        <strain evidence="2">KCTC 42731</strain>
    </source>
</reference>
<gene>
    <name evidence="2" type="ORF">GCM10017161_42160</name>
</gene>
<reference evidence="2" key="1">
    <citation type="journal article" date="2014" name="Int. J. Syst. Evol. Microbiol.">
        <title>Complete genome sequence of Corynebacterium casei LMG S-19264T (=DSM 44701T), isolated from a smear-ripened cheese.</title>
        <authorList>
            <consortium name="US DOE Joint Genome Institute (JGI-PGF)"/>
            <person name="Walter F."/>
            <person name="Albersmeier A."/>
            <person name="Kalinowski J."/>
            <person name="Ruckert C."/>
        </authorList>
    </citation>
    <scope>NUCLEOTIDE SEQUENCE</scope>
    <source>
        <strain evidence="2">KCTC 42731</strain>
    </source>
</reference>
<feature type="compositionally biased region" description="Basic and acidic residues" evidence="1">
    <location>
        <begin position="1"/>
        <end position="10"/>
    </location>
</feature>
<feature type="region of interest" description="Disordered" evidence="1">
    <location>
        <begin position="1"/>
        <end position="25"/>
    </location>
</feature>
<sequence>MTHQSKENKHTNYNKKRGSTPLRVQLTPSDNAELWEEIKSDLNNKSGNAKLGILELWRYAKKNGYFDH</sequence>
<protein>
    <submittedName>
        <fullName evidence="2">Uncharacterized protein</fullName>
    </submittedName>
</protein>
<evidence type="ECO:0000313" key="2">
    <source>
        <dbReference type="EMBL" id="GHG07940.1"/>
    </source>
</evidence>
<dbReference type="RefSeq" id="WP_189774880.1">
    <property type="nucleotide sequence ID" value="NZ_BNCK01000016.1"/>
</dbReference>
<keyword evidence="3" id="KW-1185">Reference proteome</keyword>
<dbReference type="AlphaFoldDB" id="A0A919BS90"/>
<comment type="caution">
    <text evidence="2">The sequence shown here is derived from an EMBL/GenBank/DDBJ whole genome shotgun (WGS) entry which is preliminary data.</text>
</comment>
<evidence type="ECO:0000256" key="1">
    <source>
        <dbReference type="SAM" id="MobiDB-lite"/>
    </source>
</evidence>